<dbReference type="PIRSF" id="PIRSF033490">
    <property type="entry name" value="MazF"/>
    <property type="match status" value="1"/>
</dbReference>
<dbReference type="Gene3D" id="2.30.30.110">
    <property type="match status" value="1"/>
</dbReference>
<dbReference type="InterPro" id="IPR003477">
    <property type="entry name" value="PemK-like"/>
</dbReference>
<keyword evidence="3" id="KW-1185">Reference proteome</keyword>
<reference evidence="2 3" key="1">
    <citation type="submission" date="2021-05" db="EMBL/GenBank/DDBJ databases">
        <title>Comparative genomic studies on the polysaccharide-degrading batcterial strains of the Flammeovirga genus.</title>
        <authorList>
            <person name="Zewei F."/>
            <person name="Zheng Z."/>
            <person name="Yu L."/>
            <person name="Ruyue G."/>
            <person name="Yanhong M."/>
            <person name="Yuanyuan C."/>
            <person name="Jingyan G."/>
            <person name="Wenjun H."/>
        </authorList>
    </citation>
    <scope>NUCLEOTIDE SEQUENCE [LARGE SCALE GENOMIC DNA]</scope>
    <source>
        <strain evidence="2 3">YS10</strain>
        <plasmid evidence="2 3">p2</plasmid>
    </source>
</reference>
<dbReference type="RefSeq" id="WP_158631278.1">
    <property type="nucleotide sequence ID" value="NZ_CP076131.1"/>
</dbReference>
<keyword evidence="1" id="KW-0378">Hydrolase</keyword>
<proteinExistence type="inferred from homology"/>
<dbReference type="Proteomes" id="UP000682802">
    <property type="component" value="Plasmid p2"/>
</dbReference>
<evidence type="ECO:0000313" key="3">
    <source>
        <dbReference type="Proteomes" id="UP000682802"/>
    </source>
</evidence>
<organism evidence="2 3">
    <name type="scientific">Flammeovirga kamogawensis</name>
    <dbReference type="NCBI Taxonomy" id="373891"/>
    <lineage>
        <taxon>Bacteria</taxon>
        <taxon>Pseudomonadati</taxon>
        <taxon>Bacteroidota</taxon>
        <taxon>Cytophagia</taxon>
        <taxon>Cytophagales</taxon>
        <taxon>Flammeovirgaceae</taxon>
        <taxon>Flammeovirga</taxon>
    </lineage>
</organism>
<dbReference type="EC" id="3.1.-.-" evidence="1"/>
<gene>
    <name evidence="2" type="ORF">KM029_26815</name>
</gene>
<keyword evidence="1" id="KW-0540">Nuclease</keyword>
<dbReference type="PANTHER" id="PTHR33988">
    <property type="entry name" value="ENDORIBONUCLEASE MAZF-RELATED"/>
    <property type="match status" value="1"/>
</dbReference>
<dbReference type="InterPro" id="IPR011067">
    <property type="entry name" value="Plasmid_toxin/cell-grow_inhib"/>
</dbReference>
<dbReference type="EMBL" id="CP076131">
    <property type="protein sequence ID" value="QWG10775.1"/>
    <property type="molecule type" value="Genomic_DNA"/>
</dbReference>
<comment type="function">
    <text evidence="1">Toxic component of a type II toxin-antitoxin (TA) system.</text>
</comment>
<comment type="similarity">
    <text evidence="1">Belongs to the PemK/MazF family.</text>
</comment>
<keyword evidence="1" id="KW-0255">Endonuclease</keyword>
<protein>
    <recommendedName>
        <fullName evidence="1">mRNA interferase</fullName>
        <ecNumber evidence="1">3.1.-.-</ecNumber>
    </recommendedName>
</protein>
<evidence type="ECO:0000256" key="1">
    <source>
        <dbReference type="PIRNR" id="PIRNR033490"/>
    </source>
</evidence>
<sequence>MNRGEIWNVNFNPANGDEIQKTRPAIIISSDEIKGLKLKAIIPILEVRKPQSRHIKIIKSKSNGLAKDSHADTFQIKSVSTDRFVKKMGVLTEEELADIGAMAMLVLGLL</sequence>
<geneLocation type="plasmid" evidence="2 3">
    <name>p2</name>
</geneLocation>
<evidence type="ECO:0000313" key="2">
    <source>
        <dbReference type="EMBL" id="QWG10775.1"/>
    </source>
</evidence>
<name>A0ABX8H6G4_9BACT</name>
<keyword evidence="2" id="KW-0614">Plasmid</keyword>
<dbReference type="Pfam" id="PF02452">
    <property type="entry name" value="PemK_toxin"/>
    <property type="match status" value="1"/>
</dbReference>
<accession>A0ABX8H6G4</accession>
<dbReference type="SUPFAM" id="SSF50118">
    <property type="entry name" value="Cell growth inhibitor/plasmid maintenance toxic component"/>
    <property type="match status" value="1"/>
</dbReference>